<dbReference type="KEGG" id="ehx:EMIHUDRAFT_208188"/>
<dbReference type="EnsemblProtists" id="EOD10291">
    <property type="protein sequence ID" value="EOD10291"/>
    <property type="gene ID" value="EMIHUDRAFT_216011"/>
</dbReference>
<sequence>MVTSVPKLRVSAAAASLERGCEHALKSCDGTAFCGWSLCYAGWLPPWQSRFFTITHGGALAVWELEPGKQPRGSTPREDPFATLRCTTRVDLRKLSALRRETPDCADNFVFRLVTSTHTLRIDPGNREAFEKWELAALRATWISNSTGRGRRSFEELNELVKKVPGAFTPRTCERVEEESRRITAVEAAAEAEIALAARWLAFFVRKLQRAARARRQRRRFAARQSIAMLLYFTSQRSAAVVQRTVRRMLARRLLARQSRGAQVVQRAARRRLARRQDAARRLQNALRAQLARRLLRAIKESARLKSLCRVRR</sequence>
<evidence type="ECO:0000313" key="2">
    <source>
        <dbReference type="Proteomes" id="UP000013827"/>
    </source>
</evidence>
<reference evidence="1" key="2">
    <citation type="submission" date="2024-10" db="UniProtKB">
        <authorList>
            <consortium name="EnsemblProtists"/>
        </authorList>
    </citation>
    <scope>IDENTIFICATION</scope>
</reference>
<protein>
    <recommendedName>
        <fullName evidence="3">PH domain-containing protein</fullName>
    </recommendedName>
</protein>
<dbReference type="AlphaFoldDB" id="A0A0D3IGA6"/>
<proteinExistence type="predicted"/>
<dbReference type="PaxDb" id="2903-EOD10291"/>
<name>A0A0D3IGA6_EMIH1</name>
<evidence type="ECO:0000313" key="1">
    <source>
        <dbReference type="EnsemblProtists" id="EOD10291"/>
    </source>
</evidence>
<dbReference type="InterPro" id="IPR011993">
    <property type="entry name" value="PH-like_dom_sf"/>
</dbReference>
<reference evidence="2" key="1">
    <citation type="journal article" date="2013" name="Nature">
        <title>Pan genome of the phytoplankton Emiliania underpins its global distribution.</title>
        <authorList>
            <person name="Read B.A."/>
            <person name="Kegel J."/>
            <person name="Klute M.J."/>
            <person name="Kuo A."/>
            <person name="Lefebvre S.C."/>
            <person name="Maumus F."/>
            <person name="Mayer C."/>
            <person name="Miller J."/>
            <person name="Monier A."/>
            <person name="Salamov A."/>
            <person name="Young J."/>
            <person name="Aguilar M."/>
            <person name="Claverie J.M."/>
            <person name="Frickenhaus S."/>
            <person name="Gonzalez K."/>
            <person name="Herman E.K."/>
            <person name="Lin Y.C."/>
            <person name="Napier J."/>
            <person name="Ogata H."/>
            <person name="Sarno A.F."/>
            <person name="Shmutz J."/>
            <person name="Schroeder D."/>
            <person name="de Vargas C."/>
            <person name="Verret F."/>
            <person name="von Dassow P."/>
            <person name="Valentin K."/>
            <person name="Van de Peer Y."/>
            <person name="Wheeler G."/>
            <person name="Dacks J.B."/>
            <person name="Delwiche C.F."/>
            <person name="Dyhrman S.T."/>
            <person name="Glockner G."/>
            <person name="John U."/>
            <person name="Richards T."/>
            <person name="Worden A.Z."/>
            <person name="Zhang X."/>
            <person name="Grigoriev I.V."/>
            <person name="Allen A.E."/>
            <person name="Bidle K."/>
            <person name="Borodovsky M."/>
            <person name="Bowler C."/>
            <person name="Brownlee C."/>
            <person name="Cock J.M."/>
            <person name="Elias M."/>
            <person name="Gladyshev V.N."/>
            <person name="Groth M."/>
            <person name="Guda C."/>
            <person name="Hadaegh A."/>
            <person name="Iglesias-Rodriguez M.D."/>
            <person name="Jenkins J."/>
            <person name="Jones B.M."/>
            <person name="Lawson T."/>
            <person name="Leese F."/>
            <person name="Lindquist E."/>
            <person name="Lobanov A."/>
            <person name="Lomsadze A."/>
            <person name="Malik S.B."/>
            <person name="Marsh M.E."/>
            <person name="Mackinder L."/>
            <person name="Mock T."/>
            <person name="Mueller-Roeber B."/>
            <person name="Pagarete A."/>
            <person name="Parker M."/>
            <person name="Probert I."/>
            <person name="Quesneville H."/>
            <person name="Raines C."/>
            <person name="Rensing S.A."/>
            <person name="Riano-Pachon D.M."/>
            <person name="Richier S."/>
            <person name="Rokitta S."/>
            <person name="Shiraiwa Y."/>
            <person name="Soanes D.M."/>
            <person name="van der Giezen M."/>
            <person name="Wahlund T.M."/>
            <person name="Williams B."/>
            <person name="Wilson W."/>
            <person name="Wolfe G."/>
            <person name="Wurch L.L."/>
        </authorList>
    </citation>
    <scope>NUCLEOTIDE SEQUENCE</scope>
</reference>
<evidence type="ECO:0008006" key="3">
    <source>
        <dbReference type="Google" id="ProtNLM"/>
    </source>
</evidence>
<accession>A0A0D3IGA6</accession>
<dbReference type="GeneID" id="17266604"/>
<dbReference type="GeneID" id="17256386"/>
<organism evidence="1 2">
    <name type="scientific">Emiliania huxleyi (strain CCMP1516)</name>
    <dbReference type="NCBI Taxonomy" id="280463"/>
    <lineage>
        <taxon>Eukaryota</taxon>
        <taxon>Haptista</taxon>
        <taxon>Haptophyta</taxon>
        <taxon>Prymnesiophyceae</taxon>
        <taxon>Isochrysidales</taxon>
        <taxon>Noelaerhabdaceae</taxon>
        <taxon>Emiliania</taxon>
    </lineage>
</organism>
<dbReference type="Proteomes" id="UP000013827">
    <property type="component" value="Unassembled WGS sequence"/>
</dbReference>
<dbReference type="SUPFAM" id="SSF50729">
    <property type="entry name" value="PH domain-like"/>
    <property type="match status" value="1"/>
</dbReference>
<dbReference type="EnsemblProtists" id="EOD21057">
    <property type="protein sequence ID" value="EOD21057"/>
    <property type="gene ID" value="EMIHUDRAFT_208188"/>
</dbReference>
<dbReference type="KEGG" id="ehx:EMIHUDRAFT_216011"/>
<dbReference type="Gene3D" id="2.30.29.30">
    <property type="entry name" value="Pleckstrin-homology domain (PH domain)/Phosphotyrosine-binding domain (PTB)"/>
    <property type="match status" value="1"/>
</dbReference>
<dbReference type="HOGENOM" id="CLU_889752_0_0_1"/>
<dbReference type="RefSeq" id="XP_005773486.1">
    <property type="nucleotide sequence ID" value="XM_005773429.1"/>
</dbReference>
<keyword evidence="2" id="KW-1185">Reference proteome</keyword>
<dbReference type="RefSeq" id="XP_005762720.1">
    <property type="nucleotide sequence ID" value="XM_005762663.1"/>
</dbReference>
<dbReference type="PROSITE" id="PS50096">
    <property type="entry name" value="IQ"/>
    <property type="match status" value="1"/>
</dbReference>